<dbReference type="EMBL" id="CP013747">
    <property type="protein sequence ID" value="ALV43641.1"/>
    <property type="molecule type" value="Genomic_DNA"/>
</dbReference>
<organism evidence="1">
    <name type="scientific">Pseudarthrobacter sulfonivorans</name>
    <dbReference type="NCBI Taxonomy" id="121292"/>
    <lineage>
        <taxon>Bacteria</taxon>
        <taxon>Bacillati</taxon>
        <taxon>Actinomycetota</taxon>
        <taxon>Actinomycetes</taxon>
        <taxon>Micrococcales</taxon>
        <taxon>Micrococcaceae</taxon>
        <taxon>Pseudarthrobacter</taxon>
    </lineage>
</organism>
<dbReference type="STRING" id="121292.AU252_22750"/>
<dbReference type="AlphaFoldDB" id="A0A0U3FIZ9"/>
<name>A0A0U3FIZ9_9MICC</name>
<evidence type="ECO:0000313" key="1">
    <source>
        <dbReference type="EMBL" id="ALV43641.1"/>
    </source>
</evidence>
<sequence length="224" mass="24040">MGMVFGGIPRGTLNIMSVNRWTPSRTNGLLWPTALRAHIQSSLHNAELIFRGSRFQDSLAPGLPHRTVTPWFTADVDTHLKAVLAPRSAERTAAARRLGNSLDGEEPTTAQLAELLAQRQLPQLRDSPITDMPGPHLPMELLLFGESVTSRELEACACPHFCQICARRNAEMTLSCEDKGLWVGSGPAPSLLGGCGAWLRGLSGTFLGAACPGLCRPAATLVGH</sequence>
<accession>A0A0U3FIZ9</accession>
<dbReference type="KEGG" id="psul:AU252_22750"/>
<reference evidence="1 2" key="1">
    <citation type="submission" date="2015-12" db="EMBL/GenBank/DDBJ databases">
        <authorList>
            <person name="Shamseldin A."/>
            <person name="Moawad H."/>
            <person name="Abd El-Rahim W.M."/>
            <person name="Sadowsky M.J."/>
        </authorList>
    </citation>
    <scope>NUCLEOTIDE SEQUENCE [LARGE SCALE GENOMIC DNA]</scope>
    <source>
        <strain evidence="1 2">Ar51</strain>
    </source>
</reference>
<protein>
    <submittedName>
        <fullName evidence="1">Uncharacterized protein</fullName>
    </submittedName>
</protein>
<dbReference type="Proteomes" id="UP000065151">
    <property type="component" value="Chromosome"/>
</dbReference>
<proteinExistence type="predicted"/>
<evidence type="ECO:0000313" key="2">
    <source>
        <dbReference type="Proteomes" id="UP000065151"/>
    </source>
</evidence>
<gene>
    <name evidence="1" type="ORF">AU252_22750</name>
</gene>